<dbReference type="Proteomes" id="UP000678393">
    <property type="component" value="Unassembled WGS sequence"/>
</dbReference>
<feature type="region of interest" description="Disordered" evidence="2">
    <location>
        <begin position="435"/>
        <end position="454"/>
    </location>
</feature>
<feature type="region of interest" description="Disordered" evidence="2">
    <location>
        <begin position="1"/>
        <end position="53"/>
    </location>
</feature>
<evidence type="ECO:0000313" key="5">
    <source>
        <dbReference type="Proteomes" id="UP000678393"/>
    </source>
</evidence>
<dbReference type="Pfam" id="PF12937">
    <property type="entry name" value="F-box-like"/>
    <property type="match status" value="1"/>
</dbReference>
<dbReference type="EMBL" id="CAJHNH020002126">
    <property type="protein sequence ID" value="CAG5125677.1"/>
    <property type="molecule type" value="Genomic_DNA"/>
</dbReference>
<evidence type="ECO:0000259" key="3">
    <source>
        <dbReference type="PROSITE" id="PS50181"/>
    </source>
</evidence>
<dbReference type="SMART" id="SM00256">
    <property type="entry name" value="FBOX"/>
    <property type="match status" value="1"/>
</dbReference>
<feature type="domain" description="F-box" evidence="3">
    <location>
        <begin position="499"/>
        <end position="546"/>
    </location>
</feature>
<name>A0A8S3Z818_9EUPU</name>
<feature type="compositionally biased region" description="Low complexity" evidence="2">
    <location>
        <begin position="102"/>
        <end position="114"/>
    </location>
</feature>
<dbReference type="GO" id="GO:0019005">
    <property type="term" value="C:SCF ubiquitin ligase complex"/>
    <property type="evidence" value="ECO:0007669"/>
    <property type="project" value="TreeGrafter"/>
</dbReference>
<sequence length="879" mass="99446">MSYGQQFQYDPRQHQHGGSQKEGQQQKLLLRDQGNSDLKQQEDVREDKMRKQHTDWNGVLQDLFGMDLPQTAESTHESTSSGVASDVTSLYPSTHLMTTFKGGDSAGSAGSAKSLESHDSGNKSVSASGSPRPAQPFQKPFTRSTRPHPAVPLPLIPKEPSSYHEKNSHCQANQSPCNGYQMVNSCYSSQLMLPKEMKYSRECQPTYPDENCILCNNNSNNKSYQQQRNVSTSLCCYDCRTTHPAFCSESDRCCVQDMSEPLGNNRHSESHFKDNGIVKDRLRTVSSPVLTALPHGHCCGQQNHHNNNYQPMADSAVHSPKIWHKEQQQHSQNSRHSPIVKETNSSTPDMYSHQNHRISPSSQTKFNEFSSPNLQTFKTNGVNKPSCSPCSHHPNRLSHLSSKYKSSEQKTDNSNLHSQTLRGTHLLLTQAQVHTPQPETGGWIESKARHSRPQPEVRMKNFSDKAQFARDQDSTLYLVTGINHLSINQSNDQHLLPQSAPFEFLPNDVLLKIFSHLPTDQLCRCSQVCRHWYNVVWDHPILWTSIIINNPNINIDRALKYLTRRLSYNTPKVCMILEKININACTQLSDRGLQTVAKRCPELRYLDMQNCHLVSNMGVKEVVSRCVNLERLDVTDCPLVTCISLTDSLISQSASRHLQRIYLRYLDMTDCPSVTDQDLFVITSQCTQLLFFYLRRCPLVTDLGVTYISNNCNSLRELSLSDCKNVTDLGMRELAKLHENLRYLSVAKCEKISDQGVIHLARNCSKLRYLNVRGCEAFSDTGLEFLARNCPRLRSLDIGKCDITDDGLYALSMYCPNLRKLGMKSCDAITDKGIVLIAYRCPSLQQLHVQDCCLSPDAYAMVRKYCKRAIIEHTNPAIL</sequence>
<dbReference type="GO" id="GO:0031146">
    <property type="term" value="P:SCF-dependent proteasomal ubiquitin-dependent protein catabolic process"/>
    <property type="evidence" value="ECO:0007669"/>
    <property type="project" value="TreeGrafter"/>
</dbReference>
<evidence type="ECO:0000256" key="2">
    <source>
        <dbReference type="SAM" id="MobiDB-lite"/>
    </source>
</evidence>
<gene>
    <name evidence="4" type="ORF">CUNI_LOCUS11235</name>
</gene>
<dbReference type="InterPro" id="IPR032675">
    <property type="entry name" value="LRR_dom_sf"/>
</dbReference>
<dbReference type="AlphaFoldDB" id="A0A8S3Z818"/>
<evidence type="ECO:0000313" key="4">
    <source>
        <dbReference type="EMBL" id="CAG5125677.1"/>
    </source>
</evidence>
<feature type="region of interest" description="Disordered" evidence="2">
    <location>
        <begin position="322"/>
        <end position="416"/>
    </location>
</feature>
<keyword evidence="1" id="KW-0833">Ubl conjugation pathway</keyword>
<dbReference type="PANTHER" id="PTHR13318">
    <property type="entry name" value="PARTNER OF PAIRED, ISOFORM B-RELATED"/>
    <property type="match status" value="1"/>
</dbReference>
<feature type="compositionally biased region" description="Basic and acidic residues" evidence="2">
    <location>
        <begin position="39"/>
        <end position="53"/>
    </location>
</feature>
<feature type="region of interest" description="Disordered" evidence="2">
    <location>
        <begin position="102"/>
        <end position="168"/>
    </location>
</feature>
<feature type="compositionally biased region" description="Polar residues" evidence="2">
    <location>
        <begin position="329"/>
        <end position="389"/>
    </location>
</feature>
<dbReference type="PANTHER" id="PTHR13318:SF50">
    <property type="entry name" value="F-BOX_LRR-REPEAT PROTEIN 7"/>
    <property type="match status" value="1"/>
</dbReference>
<reference evidence="4" key="1">
    <citation type="submission" date="2021-04" db="EMBL/GenBank/DDBJ databases">
        <authorList>
            <consortium name="Molecular Ecology Group"/>
        </authorList>
    </citation>
    <scope>NUCLEOTIDE SEQUENCE</scope>
</reference>
<evidence type="ECO:0000256" key="1">
    <source>
        <dbReference type="ARBA" id="ARBA00022786"/>
    </source>
</evidence>
<dbReference type="InterPro" id="IPR006553">
    <property type="entry name" value="Leu-rich_rpt_Cys-con_subtyp"/>
</dbReference>
<dbReference type="InterPro" id="IPR001810">
    <property type="entry name" value="F-box_dom"/>
</dbReference>
<dbReference type="OrthoDB" id="423607at2759"/>
<dbReference type="Gene3D" id="3.80.10.10">
    <property type="entry name" value="Ribonuclease Inhibitor"/>
    <property type="match status" value="2"/>
</dbReference>
<dbReference type="SUPFAM" id="SSF52047">
    <property type="entry name" value="RNI-like"/>
    <property type="match status" value="1"/>
</dbReference>
<dbReference type="InterPro" id="IPR057207">
    <property type="entry name" value="FBXL15_LRR"/>
</dbReference>
<dbReference type="SMART" id="SM00367">
    <property type="entry name" value="LRR_CC"/>
    <property type="match status" value="10"/>
</dbReference>
<organism evidence="4 5">
    <name type="scientific">Candidula unifasciata</name>
    <dbReference type="NCBI Taxonomy" id="100452"/>
    <lineage>
        <taxon>Eukaryota</taxon>
        <taxon>Metazoa</taxon>
        <taxon>Spiralia</taxon>
        <taxon>Lophotrochozoa</taxon>
        <taxon>Mollusca</taxon>
        <taxon>Gastropoda</taxon>
        <taxon>Heterobranchia</taxon>
        <taxon>Euthyneura</taxon>
        <taxon>Panpulmonata</taxon>
        <taxon>Eupulmonata</taxon>
        <taxon>Stylommatophora</taxon>
        <taxon>Helicina</taxon>
        <taxon>Helicoidea</taxon>
        <taxon>Geomitridae</taxon>
        <taxon>Candidula</taxon>
    </lineage>
</organism>
<proteinExistence type="predicted"/>
<dbReference type="CDD" id="cd22120">
    <property type="entry name" value="F-box_FBXL7"/>
    <property type="match status" value="1"/>
</dbReference>
<feature type="compositionally biased region" description="Polar residues" evidence="2">
    <location>
        <begin position="16"/>
        <end position="38"/>
    </location>
</feature>
<keyword evidence="5" id="KW-1185">Reference proteome</keyword>
<protein>
    <recommendedName>
        <fullName evidence="3">F-box domain-containing protein</fullName>
    </recommendedName>
</protein>
<dbReference type="Gene3D" id="1.20.1280.50">
    <property type="match status" value="1"/>
</dbReference>
<dbReference type="Pfam" id="PF25372">
    <property type="entry name" value="DUF7885"/>
    <property type="match status" value="1"/>
</dbReference>
<accession>A0A8S3Z818</accession>
<comment type="caution">
    <text evidence="4">The sequence shown here is derived from an EMBL/GenBank/DDBJ whole genome shotgun (WGS) entry which is preliminary data.</text>
</comment>
<dbReference type="PROSITE" id="PS50181">
    <property type="entry name" value="FBOX"/>
    <property type="match status" value="1"/>
</dbReference>
<dbReference type="InterPro" id="IPR036047">
    <property type="entry name" value="F-box-like_dom_sf"/>
</dbReference>
<dbReference type="SUPFAM" id="SSF81383">
    <property type="entry name" value="F-box domain"/>
    <property type="match status" value="1"/>
</dbReference>